<gene>
    <name evidence="3" type="ORF">TAT_000270300</name>
    <name evidence="2" type="ORF">TAV_000275400</name>
</gene>
<name>A0A3B0N1J2_THEAN</name>
<dbReference type="EMBL" id="UIVT01000003">
    <property type="protein sequence ID" value="SVP93710.1"/>
    <property type="molecule type" value="Genomic_DNA"/>
</dbReference>
<accession>A0A3B0N1J2</accession>
<keyword evidence="1" id="KW-1133">Transmembrane helix</keyword>
<evidence type="ECO:0000313" key="3">
    <source>
        <dbReference type="EMBL" id="SVP93710.1"/>
    </source>
</evidence>
<keyword evidence="1" id="KW-0472">Membrane</keyword>
<organism evidence="3">
    <name type="scientific">Theileria annulata</name>
    <dbReference type="NCBI Taxonomy" id="5874"/>
    <lineage>
        <taxon>Eukaryota</taxon>
        <taxon>Sar</taxon>
        <taxon>Alveolata</taxon>
        <taxon>Apicomplexa</taxon>
        <taxon>Aconoidasida</taxon>
        <taxon>Piroplasmida</taxon>
        <taxon>Theileriidae</taxon>
        <taxon>Theileria</taxon>
    </lineage>
</organism>
<dbReference type="EMBL" id="UIVS01000003">
    <property type="protein sequence ID" value="SVP92955.1"/>
    <property type="molecule type" value="Genomic_DNA"/>
</dbReference>
<protein>
    <recommendedName>
        <fullName evidence="4">Transmembrane protein</fullName>
    </recommendedName>
</protein>
<proteinExistence type="predicted"/>
<dbReference type="VEuPathDB" id="PiroplasmaDB:TA17615"/>
<evidence type="ECO:0000313" key="2">
    <source>
        <dbReference type="EMBL" id="SVP92955.1"/>
    </source>
</evidence>
<sequence>MLTLNKTTFNTSVIHKLWTDSPGFKFQRFYKSHFFPSSSLPFISSNLYKSYPLTQSTDSEPSLNQLNLTFNYPKNNLFKTSYRTFSGPASKDEAAPSFRNETKPKFYAPYIFEEVTTPRGGGPIYWKMRMFLMKLKRRMLMRSRERRWNWDILRAAFAGVPKYSYDPKINQWIPLMDNEEWGGLGGRFWIQFSNVILFNFLLAFLLYFSWYRIVANNKHNVFARWRNRDDED</sequence>
<evidence type="ECO:0000256" key="1">
    <source>
        <dbReference type="SAM" id="Phobius"/>
    </source>
</evidence>
<reference evidence="3" key="1">
    <citation type="submission" date="2018-07" db="EMBL/GenBank/DDBJ databases">
        <authorList>
            <person name="Quirk P.G."/>
            <person name="Krulwich T.A."/>
        </authorList>
    </citation>
    <scope>NUCLEOTIDE SEQUENCE</scope>
    <source>
        <strain evidence="3">Anand</strain>
    </source>
</reference>
<keyword evidence="1" id="KW-0812">Transmembrane</keyword>
<evidence type="ECO:0008006" key="4">
    <source>
        <dbReference type="Google" id="ProtNLM"/>
    </source>
</evidence>
<feature type="transmembrane region" description="Helical" evidence="1">
    <location>
        <begin position="188"/>
        <end position="208"/>
    </location>
</feature>
<dbReference type="AlphaFoldDB" id="A0A3B0N1J2"/>